<dbReference type="Gene3D" id="3.40.50.150">
    <property type="entry name" value="Vaccinia Virus protein VP39"/>
    <property type="match status" value="1"/>
</dbReference>
<evidence type="ECO:0000256" key="2">
    <source>
        <dbReference type="ARBA" id="ARBA00004496"/>
    </source>
</evidence>
<dbReference type="InterPro" id="IPR029063">
    <property type="entry name" value="SAM-dependent_MTases_sf"/>
</dbReference>
<evidence type="ECO:0000256" key="3">
    <source>
        <dbReference type="ARBA" id="ARBA00012533"/>
    </source>
</evidence>
<dbReference type="PANTHER" id="PTHR14614:SF39">
    <property type="entry name" value="HISTIDINE PROTEIN METHYLTRANSFERASE 1 HOMOLOG"/>
    <property type="match status" value="1"/>
</dbReference>
<sequence>MSGEALPFRFNFGATSAELDLSPGTGKTLKSSSDPPLSCSEISVPIQPPEKARCAFTTVAVDKSRGIHLCKGSIDNSSVPDLTDTPETADSDLIPGKYEGGFKLWECALDLSAHLCQAFDIRATQERWSSALPGNTRVLELGCGHGLPGILLLLAGCKVHFQDYNAEVLQSLTSVNVLENLGSHPGTAILRDERPRYFAGDWGMLPELLDSKGVLGRGYDIILAAETIYSPDSQKQLLQCIKKCLRPGTGQAWIAAKSYYFGVGGGIASFRALVASDGMYNVSTAATFDDGASNKREVLLLTHTEAS</sequence>
<comment type="subcellular location">
    <subcellularLocation>
        <location evidence="2">Cytoplasm</location>
    </subcellularLocation>
    <subcellularLocation>
        <location evidence="1">Nucleus</location>
    </subcellularLocation>
</comment>
<protein>
    <recommendedName>
        <fullName evidence="3">protein-histidine N-methyltransferase</fullName>
        <ecNumber evidence="3">2.1.1.85</ecNumber>
    </recommendedName>
</protein>
<dbReference type="Proteomes" id="UP001497392">
    <property type="component" value="Unassembled WGS sequence"/>
</dbReference>
<evidence type="ECO:0000256" key="6">
    <source>
        <dbReference type="ARBA" id="ARBA00022679"/>
    </source>
</evidence>
<evidence type="ECO:0000256" key="7">
    <source>
        <dbReference type="ARBA" id="ARBA00022691"/>
    </source>
</evidence>
<dbReference type="EC" id="2.1.1.85" evidence="3"/>
<evidence type="ECO:0000256" key="5">
    <source>
        <dbReference type="ARBA" id="ARBA00022603"/>
    </source>
</evidence>
<evidence type="ECO:0000256" key="9">
    <source>
        <dbReference type="ARBA" id="ARBA00038126"/>
    </source>
</evidence>
<dbReference type="CDD" id="cd02440">
    <property type="entry name" value="AdoMet_MTases"/>
    <property type="match status" value="1"/>
</dbReference>
<keyword evidence="8" id="KW-0539">Nucleus</keyword>
<evidence type="ECO:0000313" key="10">
    <source>
        <dbReference type="EMBL" id="CAL5224121.1"/>
    </source>
</evidence>
<name>A0ABP1FYL8_9CHLO</name>
<dbReference type="InterPro" id="IPR019410">
    <property type="entry name" value="Methyltransf_16"/>
</dbReference>
<evidence type="ECO:0000313" key="11">
    <source>
        <dbReference type="Proteomes" id="UP001497392"/>
    </source>
</evidence>
<keyword evidence="7" id="KW-0949">S-adenosyl-L-methionine</keyword>
<keyword evidence="5" id="KW-0489">Methyltransferase</keyword>
<keyword evidence="11" id="KW-1185">Reference proteome</keyword>
<comment type="similarity">
    <text evidence="9">Belongs to the methyltransferase superfamily. METTL18 family.</text>
</comment>
<organism evidence="10 11">
    <name type="scientific">Coccomyxa viridis</name>
    <dbReference type="NCBI Taxonomy" id="1274662"/>
    <lineage>
        <taxon>Eukaryota</taxon>
        <taxon>Viridiplantae</taxon>
        <taxon>Chlorophyta</taxon>
        <taxon>core chlorophytes</taxon>
        <taxon>Trebouxiophyceae</taxon>
        <taxon>Trebouxiophyceae incertae sedis</taxon>
        <taxon>Coccomyxaceae</taxon>
        <taxon>Coccomyxa</taxon>
    </lineage>
</organism>
<evidence type="ECO:0000256" key="4">
    <source>
        <dbReference type="ARBA" id="ARBA00022490"/>
    </source>
</evidence>
<accession>A0ABP1FYL8</accession>
<gene>
    <name evidence="10" type="primary">g6753</name>
    <name evidence="10" type="ORF">VP750_LOCUS5780</name>
</gene>
<reference evidence="10 11" key="1">
    <citation type="submission" date="2024-06" db="EMBL/GenBank/DDBJ databases">
        <authorList>
            <person name="Kraege A."/>
            <person name="Thomma B."/>
        </authorList>
    </citation>
    <scope>NUCLEOTIDE SEQUENCE [LARGE SCALE GENOMIC DNA]</scope>
</reference>
<dbReference type="PANTHER" id="PTHR14614">
    <property type="entry name" value="HEPATOCELLULAR CARCINOMA-ASSOCIATED ANTIGEN"/>
    <property type="match status" value="1"/>
</dbReference>
<dbReference type="EMBL" id="CAXHTA020000010">
    <property type="protein sequence ID" value="CAL5224121.1"/>
    <property type="molecule type" value="Genomic_DNA"/>
</dbReference>
<keyword evidence="6" id="KW-0808">Transferase</keyword>
<evidence type="ECO:0000256" key="1">
    <source>
        <dbReference type="ARBA" id="ARBA00004123"/>
    </source>
</evidence>
<keyword evidence="4" id="KW-0963">Cytoplasm</keyword>
<dbReference type="Pfam" id="PF10294">
    <property type="entry name" value="Methyltransf_16"/>
    <property type="match status" value="1"/>
</dbReference>
<comment type="caution">
    <text evidence="10">The sequence shown here is derived from an EMBL/GenBank/DDBJ whole genome shotgun (WGS) entry which is preliminary data.</text>
</comment>
<dbReference type="SUPFAM" id="SSF53335">
    <property type="entry name" value="S-adenosyl-L-methionine-dependent methyltransferases"/>
    <property type="match status" value="1"/>
</dbReference>
<proteinExistence type="inferred from homology"/>
<evidence type="ECO:0000256" key="8">
    <source>
        <dbReference type="ARBA" id="ARBA00023242"/>
    </source>
</evidence>